<dbReference type="Proteomes" id="UP000233256">
    <property type="component" value="Unassembled WGS sequence"/>
</dbReference>
<dbReference type="Pfam" id="PF00005">
    <property type="entry name" value="ABC_tran"/>
    <property type="match status" value="1"/>
</dbReference>
<dbReference type="GO" id="GO:0016887">
    <property type="term" value="F:ATP hydrolysis activity"/>
    <property type="evidence" value="ECO:0007669"/>
    <property type="project" value="InterPro"/>
</dbReference>
<evidence type="ECO:0000256" key="1">
    <source>
        <dbReference type="ARBA" id="ARBA00022448"/>
    </source>
</evidence>
<evidence type="ECO:0000313" key="5">
    <source>
        <dbReference type="EMBL" id="PKK90418.1"/>
    </source>
</evidence>
<comment type="caution">
    <text evidence="5">The sequence shown here is derived from an EMBL/GenBank/DDBJ whole genome shotgun (WGS) entry which is preliminary data.</text>
</comment>
<accession>A0A2N1PQ03</accession>
<name>A0A2N1PQ03_9BACT</name>
<dbReference type="InterPro" id="IPR003439">
    <property type="entry name" value="ABC_transporter-like_ATP-bd"/>
</dbReference>
<keyword evidence="1" id="KW-0813">Transport</keyword>
<proteinExistence type="predicted"/>
<dbReference type="EMBL" id="PGXC01000005">
    <property type="protein sequence ID" value="PKK90418.1"/>
    <property type="molecule type" value="Genomic_DNA"/>
</dbReference>
<keyword evidence="2" id="KW-0547">Nucleotide-binding</keyword>
<keyword evidence="3" id="KW-0067">ATP-binding</keyword>
<dbReference type="SUPFAM" id="SSF52540">
    <property type="entry name" value="P-loop containing nucleoside triphosphate hydrolases"/>
    <property type="match status" value="1"/>
</dbReference>
<evidence type="ECO:0000259" key="4">
    <source>
        <dbReference type="PROSITE" id="PS50893"/>
    </source>
</evidence>
<gene>
    <name evidence="5" type="ORF">CVV64_08620</name>
</gene>
<organism evidence="5 6">
    <name type="scientific">Candidatus Wallbacteria bacterium HGW-Wallbacteria-1</name>
    <dbReference type="NCBI Taxonomy" id="2013854"/>
    <lineage>
        <taxon>Bacteria</taxon>
        <taxon>Candidatus Walliibacteriota</taxon>
    </lineage>
</organism>
<dbReference type="PROSITE" id="PS50893">
    <property type="entry name" value="ABC_TRANSPORTER_2"/>
    <property type="match status" value="1"/>
</dbReference>
<evidence type="ECO:0000256" key="2">
    <source>
        <dbReference type="ARBA" id="ARBA00022741"/>
    </source>
</evidence>
<dbReference type="PROSITE" id="PS00211">
    <property type="entry name" value="ABC_TRANSPORTER_1"/>
    <property type="match status" value="1"/>
</dbReference>
<dbReference type="AlphaFoldDB" id="A0A2N1PQ03"/>
<feature type="domain" description="ABC transporter" evidence="4">
    <location>
        <begin position="16"/>
        <end position="246"/>
    </location>
</feature>
<dbReference type="PANTHER" id="PTHR42781">
    <property type="entry name" value="SPERMIDINE/PUTRESCINE IMPORT ATP-BINDING PROTEIN POTA"/>
    <property type="match status" value="1"/>
</dbReference>
<evidence type="ECO:0000313" key="6">
    <source>
        <dbReference type="Proteomes" id="UP000233256"/>
    </source>
</evidence>
<dbReference type="SMART" id="SM00382">
    <property type="entry name" value="AAA"/>
    <property type="match status" value="1"/>
</dbReference>
<reference evidence="5 6" key="1">
    <citation type="journal article" date="2017" name="ISME J.">
        <title>Potential for microbial H2 and metal transformations associated with novel bacteria and archaea in deep terrestrial subsurface sediments.</title>
        <authorList>
            <person name="Hernsdorf A.W."/>
            <person name="Amano Y."/>
            <person name="Miyakawa K."/>
            <person name="Ise K."/>
            <person name="Suzuki Y."/>
            <person name="Anantharaman K."/>
            <person name="Probst A."/>
            <person name="Burstein D."/>
            <person name="Thomas B.C."/>
            <person name="Banfield J.F."/>
        </authorList>
    </citation>
    <scope>NUCLEOTIDE SEQUENCE [LARGE SCALE GENOMIC DNA]</scope>
    <source>
        <strain evidence="5">HGW-Wallbacteria-1</strain>
    </source>
</reference>
<dbReference type="PANTHER" id="PTHR42781:SF4">
    <property type="entry name" value="SPERMIDINE_PUTRESCINE IMPORT ATP-BINDING PROTEIN POTA"/>
    <property type="match status" value="1"/>
</dbReference>
<dbReference type="Gene3D" id="3.40.50.300">
    <property type="entry name" value="P-loop containing nucleotide triphosphate hydrolases"/>
    <property type="match status" value="1"/>
</dbReference>
<dbReference type="GO" id="GO:0005524">
    <property type="term" value="F:ATP binding"/>
    <property type="evidence" value="ECO:0007669"/>
    <property type="project" value="UniProtKB-KW"/>
</dbReference>
<sequence>MCFNHIENHEFEAPLLEAANISVQGDKGPLISNISLTLRKKGSLSIIGPSGSGKTTLLKALAGLVPICSGSLRMNGLNIEKTQPGQRSMGFVFQGFSLFPNMRVVDNVAFGLESRGISRCQRREIAMDSLKWAGLEHLAQRWPAALSGGESQRIALLRALAYEPEIILLDEPLSGVDTSSRGPLLELIMDLPVSRNIAVIFVGHDLDEAYATGENTLLLRNGQTEACSSREQMFKKPSTLFAARFMGFENILNMNALSQGQANGYAAFRPESALIETVHILSSETMEKNDSDPEIFCFEQFRKDNSLQVRATVTSISEGISRTRINLRVLEESVAVSLPCHLKTDLEPGADVIIRVPSIALSLFAQ</sequence>
<evidence type="ECO:0000256" key="3">
    <source>
        <dbReference type="ARBA" id="ARBA00022840"/>
    </source>
</evidence>
<dbReference type="InterPro" id="IPR050093">
    <property type="entry name" value="ABC_SmlMolc_Importer"/>
</dbReference>
<dbReference type="InterPro" id="IPR027417">
    <property type="entry name" value="P-loop_NTPase"/>
</dbReference>
<protein>
    <recommendedName>
        <fullName evidence="4">ABC transporter domain-containing protein</fullName>
    </recommendedName>
</protein>
<dbReference type="InterPro" id="IPR003593">
    <property type="entry name" value="AAA+_ATPase"/>
</dbReference>
<dbReference type="InterPro" id="IPR017871">
    <property type="entry name" value="ABC_transporter-like_CS"/>
</dbReference>